<evidence type="ECO:0000256" key="9">
    <source>
        <dbReference type="ARBA" id="ARBA00023136"/>
    </source>
</evidence>
<sequence length="211" mass="22573">MTAKKGTVTEFIIGGVAACGAGCFTNPLEVVKTRMQLQGELKARGEYAIFYRNSLHAIYTITKTDGILALQSGLVPALWYQFFMNGVRLGIYQVLVNSGWTTNSNGQISVPLSIVAGATAGCIGAAVGSPFYMVKTHLQSQAADEIAVGHQHKHKGMGHAFSQIYRSYGPLGLWRGVQAAIARVMVGSAAQLSTFSVAKYHVTHWAVGIHS</sequence>
<feature type="repeat" description="Solcar" evidence="10">
    <location>
        <begin position="9"/>
        <end position="98"/>
    </location>
</feature>
<proteinExistence type="inferred from homology"/>
<evidence type="ECO:0000256" key="10">
    <source>
        <dbReference type="PROSITE-ProRule" id="PRU00282"/>
    </source>
</evidence>
<dbReference type="GO" id="GO:0005743">
    <property type="term" value="C:mitochondrial inner membrane"/>
    <property type="evidence" value="ECO:0007669"/>
    <property type="project" value="UniProtKB-SubCell"/>
</dbReference>
<reference evidence="12" key="1">
    <citation type="submission" date="2019-08" db="EMBL/GenBank/DDBJ databases">
        <title>The improved chromosome-level genome for the pearl oyster Pinctada fucata martensii using PacBio sequencing and Hi-C.</title>
        <authorList>
            <person name="Zheng Z."/>
        </authorList>
    </citation>
    <scope>NUCLEOTIDE SEQUENCE</scope>
    <source>
        <strain evidence="12">ZZ-2019</strain>
        <tissue evidence="12">Adductor muscle</tissue>
    </source>
</reference>
<dbReference type="EMBL" id="VSWD01000006">
    <property type="protein sequence ID" value="KAK3099859.1"/>
    <property type="molecule type" value="Genomic_DNA"/>
</dbReference>
<dbReference type="Proteomes" id="UP001186944">
    <property type="component" value="Unassembled WGS sequence"/>
</dbReference>
<dbReference type="PANTHER" id="PTHR45928:SF1">
    <property type="entry name" value="RE38146P"/>
    <property type="match status" value="1"/>
</dbReference>
<evidence type="ECO:0000256" key="8">
    <source>
        <dbReference type="ARBA" id="ARBA00023128"/>
    </source>
</evidence>
<comment type="subcellular location">
    <subcellularLocation>
        <location evidence="1">Mitochondrion inner membrane</location>
        <topology evidence="1">Multi-pass membrane protein</topology>
    </subcellularLocation>
</comment>
<comment type="similarity">
    <text evidence="2 11">Belongs to the mitochondrial carrier (TC 2.A.29) family.</text>
</comment>
<evidence type="ECO:0000256" key="4">
    <source>
        <dbReference type="ARBA" id="ARBA00022692"/>
    </source>
</evidence>
<keyword evidence="7" id="KW-1133">Transmembrane helix</keyword>
<evidence type="ECO:0000256" key="1">
    <source>
        <dbReference type="ARBA" id="ARBA00004448"/>
    </source>
</evidence>
<name>A0AA89BX87_PINIB</name>
<keyword evidence="3 11" id="KW-0813">Transport</keyword>
<evidence type="ECO:0000313" key="13">
    <source>
        <dbReference type="Proteomes" id="UP001186944"/>
    </source>
</evidence>
<keyword evidence="13" id="KW-1185">Reference proteome</keyword>
<evidence type="ECO:0000256" key="2">
    <source>
        <dbReference type="ARBA" id="ARBA00006375"/>
    </source>
</evidence>
<dbReference type="Pfam" id="PF00153">
    <property type="entry name" value="Mito_carr"/>
    <property type="match status" value="2"/>
</dbReference>
<dbReference type="SUPFAM" id="SSF103506">
    <property type="entry name" value="Mitochondrial carrier"/>
    <property type="match status" value="1"/>
</dbReference>
<evidence type="ECO:0008006" key="14">
    <source>
        <dbReference type="Google" id="ProtNLM"/>
    </source>
</evidence>
<evidence type="ECO:0000256" key="11">
    <source>
        <dbReference type="RuleBase" id="RU000488"/>
    </source>
</evidence>
<organism evidence="12 13">
    <name type="scientific">Pinctada imbricata</name>
    <name type="common">Atlantic pearl-oyster</name>
    <name type="synonym">Pinctada martensii</name>
    <dbReference type="NCBI Taxonomy" id="66713"/>
    <lineage>
        <taxon>Eukaryota</taxon>
        <taxon>Metazoa</taxon>
        <taxon>Spiralia</taxon>
        <taxon>Lophotrochozoa</taxon>
        <taxon>Mollusca</taxon>
        <taxon>Bivalvia</taxon>
        <taxon>Autobranchia</taxon>
        <taxon>Pteriomorphia</taxon>
        <taxon>Pterioida</taxon>
        <taxon>Pterioidea</taxon>
        <taxon>Pteriidae</taxon>
        <taxon>Pinctada</taxon>
    </lineage>
</organism>
<keyword evidence="9 10" id="KW-0472">Membrane</keyword>
<keyword evidence="5" id="KW-0677">Repeat</keyword>
<dbReference type="PROSITE" id="PS50920">
    <property type="entry name" value="SOLCAR"/>
    <property type="match status" value="2"/>
</dbReference>
<keyword evidence="4 10" id="KW-0812">Transmembrane</keyword>
<keyword evidence="8" id="KW-0496">Mitochondrion</keyword>
<dbReference type="InterPro" id="IPR051508">
    <property type="entry name" value="Mito_Carrier_Antiporter"/>
</dbReference>
<protein>
    <recommendedName>
        <fullName evidence="14">Solute carrier family 25 member 35</fullName>
    </recommendedName>
</protein>
<accession>A0AA89BX87</accession>
<gene>
    <name evidence="12" type="ORF">FSP39_010846</name>
</gene>
<evidence type="ECO:0000256" key="7">
    <source>
        <dbReference type="ARBA" id="ARBA00022989"/>
    </source>
</evidence>
<dbReference type="InterPro" id="IPR018108">
    <property type="entry name" value="MCP_transmembrane"/>
</dbReference>
<dbReference type="AlphaFoldDB" id="A0AA89BX87"/>
<evidence type="ECO:0000256" key="6">
    <source>
        <dbReference type="ARBA" id="ARBA00022792"/>
    </source>
</evidence>
<comment type="caution">
    <text evidence="12">The sequence shown here is derived from an EMBL/GenBank/DDBJ whole genome shotgun (WGS) entry which is preliminary data.</text>
</comment>
<dbReference type="InterPro" id="IPR023395">
    <property type="entry name" value="MCP_dom_sf"/>
</dbReference>
<evidence type="ECO:0000256" key="3">
    <source>
        <dbReference type="ARBA" id="ARBA00022448"/>
    </source>
</evidence>
<dbReference type="Gene3D" id="1.50.40.10">
    <property type="entry name" value="Mitochondrial carrier domain"/>
    <property type="match status" value="1"/>
</dbReference>
<evidence type="ECO:0000256" key="5">
    <source>
        <dbReference type="ARBA" id="ARBA00022737"/>
    </source>
</evidence>
<keyword evidence="6" id="KW-0999">Mitochondrion inner membrane</keyword>
<evidence type="ECO:0000313" key="12">
    <source>
        <dbReference type="EMBL" id="KAK3099859.1"/>
    </source>
</evidence>
<feature type="repeat" description="Solcar" evidence="10">
    <location>
        <begin position="108"/>
        <end position="201"/>
    </location>
</feature>
<dbReference type="PANTHER" id="PTHR45928">
    <property type="entry name" value="RE38146P"/>
    <property type="match status" value="1"/>
</dbReference>